<dbReference type="KEGG" id="vg:26684468"/>
<protein>
    <submittedName>
        <fullName evidence="1">Minor structural protein</fullName>
    </submittedName>
</protein>
<dbReference type="Proteomes" id="UP000202449">
    <property type="component" value="Segment"/>
</dbReference>
<keyword evidence="2" id="KW-1185">Reference proteome</keyword>
<sequence length="97" mass="10241">MPVVWHCGFNGFINNASGQGQSNLFINTNDTVAGGHSLSNDNLINNVFGRGGNGTQNGGFLPLINYYGCKWSSSAGYGSSYVLVVLSRLSLITPCHA</sequence>
<evidence type="ECO:0000313" key="1">
    <source>
        <dbReference type="EMBL" id="AKJ73921.1"/>
    </source>
</evidence>
<dbReference type="GeneID" id="26684468"/>
<evidence type="ECO:0000313" key="2">
    <source>
        <dbReference type="Proteomes" id="UP000202449"/>
    </source>
</evidence>
<gene>
    <name evidence="1" type="ORF">SP37_54</name>
</gene>
<accession>A0A0N7CEN8</accession>
<organism evidence="1 2">
    <name type="scientific">Salmonella phage 37</name>
    <dbReference type="NCBI Taxonomy" id="1654890"/>
    <lineage>
        <taxon>Viruses</taxon>
        <taxon>Duplodnaviria</taxon>
        <taxon>Heunggongvirae</taxon>
        <taxon>Uroviricota</taxon>
        <taxon>Caudoviricetes</taxon>
        <taxon>Casjensviridae</taxon>
        <taxon>Chivirus</taxon>
        <taxon>Chivirus cv37</taxon>
    </lineage>
</organism>
<reference evidence="1 2" key="1">
    <citation type="journal article" date="2016" name="Virus Genes">
        <title>Genomic characterization of Salmonella bacteriophages isolated from India.</title>
        <authorList>
            <person name="Karpe Y.A."/>
            <person name="Kanade G.D."/>
            <person name="Pingale K.D."/>
            <person name="Arankalle V.A."/>
            <person name="Banerjee K."/>
        </authorList>
    </citation>
    <scope>NUCLEOTIDE SEQUENCE [LARGE SCALE GENOMIC DNA]</scope>
</reference>
<name>A0A0N7CEN8_9CAUD</name>
<dbReference type="RefSeq" id="YP_009221420.1">
    <property type="nucleotide sequence ID" value="NC_029045.1"/>
</dbReference>
<proteinExistence type="predicted"/>
<dbReference type="EMBL" id="KR296691">
    <property type="protein sequence ID" value="AKJ73921.1"/>
    <property type="molecule type" value="Genomic_DNA"/>
</dbReference>